<dbReference type="OrthoDB" id="5346979at2759"/>
<gene>
    <name evidence="3" type="ORF">J3R30DRAFT_3425530</name>
</gene>
<reference evidence="3" key="1">
    <citation type="submission" date="2022-08" db="EMBL/GenBank/DDBJ databases">
        <title>A Global Phylogenomic Analysis of the Shiitake Genus Lentinula.</title>
        <authorList>
            <consortium name="DOE Joint Genome Institute"/>
            <person name="Sierra-Patev S."/>
            <person name="Min B."/>
            <person name="Naranjo-Ortiz M."/>
            <person name="Looney B."/>
            <person name="Konkel Z."/>
            <person name="Slot J.C."/>
            <person name="Sakamoto Y."/>
            <person name="Steenwyk J.L."/>
            <person name="Rokas A."/>
            <person name="Carro J."/>
            <person name="Camarero S."/>
            <person name="Ferreira P."/>
            <person name="Molpeceres G."/>
            <person name="Ruiz-Duenas F.J."/>
            <person name="Serrano A."/>
            <person name="Henrissat B."/>
            <person name="Drula E."/>
            <person name="Hughes K.W."/>
            <person name="Mata J.L."/>
            <person name="Ishikawa N.K."/>
            <person name="Vargas-Isla R."/>
            <person name="Ushijima S."/>
            <person name="Smith C.A."/>
            <person name="Ahrendt S."/>
            <person name="Andreopoulos W."/>
            <person name="He G."/>
            <person name="Labutti K."/>
            <person name="Lipzen A."/>
            <person name="Ng V."/>
            <person name="Riley R."/>
            <person name="Sandor L."/>
            <person name="Barry K."/>
            <person name="Martinez A.T."/>
            <person name="Xiao Y."/>
            <person name="Gibbons J.G."/>
            <person name="Terashima K."/>
            <person name="Grigoriev I.V."/>
            <person name="Hibbett D.S."/>
        </authorList>
    </citation>
    <scope>NUCLEOTIDE SEQUENCE</scope>
    <source>
        <strain evidence="3">JLM2183</strain>
    </source>
</reference>
<protein>
    <recommendedName>
        <fullName evidence="5">Transmembrane protein</fullName>
    </recommendedName>
</protein>
<comment type="caution">
    <text evidence="3">The sequence shown here is derived from an EMBL/GenBank/DDBJ whole genome shotgun (WGS) entry which is preliminary data.</text>
</comment>
<evidence type="ECO:0008006" key="5">
    <source>
        <dbReference type="Google" id="ProtNLM"/>
    </source>
</evidence>
<accession>A0A9W9DYA3</accession>
<evidence type="ECO:0000256" key="1">
    <source>
        <dbReference type="SAM" id="MobiDB-lite"/>
    </source>
</evidence>
<keyword evidence="2" id="KW-1133">Transmembrane helix</keyword>
<evidence type="ECO:0000313" key="3">
    <source>
        <dbReference type="EMBL" id="KAJ4490827.1"/>
    </source>
</evidence>
<evidence type="ECO:0000313" key="4">
    <source>
        <dbReference type="Proteomes" id="UP001150266"/>
    </source>
</evidence>
<dbReference type="EMBL" id="JAOTPV010000001">
    <property type="protein sequence ID" value="KAJ4490827.1"/>
    <property type="molecule type" value="Genomic_DNA"/>
</dbReference>
<dbReference type="Proteomes" id="UP001150266">
    <property type="component" value="Unassembled WGS sequence"/>
</dbReference>
<dbReference type="AlphaFoldDB" id="A0A9W9DYA3"/>
<evidence type="ECO:0000256" key="2">
    <source>
        <dbReference type="SAM" id="Phobius"/>
    </source>
</evidence>
<feature type="transmembrane region" description="Helical" evidence="2">
    <location>
        <begin position="127"/>
        <end position="150"/>
    </location>
</feature>
<feature type="region of interest" description="Disordered" evidence="1">
    <location>
        <begin position="1"/>
        <end position="26"/>
    </location>
</feature>
<feature type="compositionally biased region" description="Polar residues" evidence="1">
    <location>
        <begin position="15"/>
        <end position="25"/>
    </location>
</feature>
<keyword evidence="4" id="KW-1185">Reference proteome</keyword>
<name>A0A9W9DYA3_9AGAR</name>
<keyword evidence="2" id="KW-0472">Membrane</keyword>
<sequence length="255" mass="28364">MSIVVGRADEKEMSDSQSTISQSIHRSNEPSFPWFGVSLGAAIAAALAVPSVLYLKRKNNIKLSTRPVTRRRQTPMNASLKSLASKRISSSNAAHSSAKMNVRISPLNNIPESPPVDVESKSEFNPALYTIGAFGIATLLVSVGAVASIWTVKTAMGVENTKEFARKMRRLVLLHMPILSVRIHRALENDEDDGGRENTADWNWEDGERRLKDAFEKDGIVAWAEVVLKEIQAEERLERLRRKELDVAHEGKHEV</sequence>
<organism evidence="3 4">
    <name type="scientific">Lentinula aciculospora</name>
    <dbReference type="NCBI Taxonomy" id="153920"/>
    <lineage>
        <taxon>Eukaryota</taxon>
        <taxon>Fungi</taxon>
        <taxon>Dikarya</taxon>
        <taxon>Basidiomycota</taxon>
        <taxon>Agaricomycotina</taxon>
        <taxon>Agaricomycetes</taxon>
        <taxon>Agaricomycetidae</taxon>
        <taxon>Agaricales</taxon>
        <taxon>Marasmiineae</taxon>
        <taxon>Omphalotaceae</taxon>
        <taxon>Lentinula</taxon>
    </lineage>
</organism>
<proteinExistence type="predicted"/>
<feature type="transmembrane region" description="Helical" evidence="2">
    <location>
        <begin position="32"/>
        <end position="55"/>
    </location>
</feature>
<keyword evidence="2" id="KW-0812">Transmembrane</keyword>